<dbReference type="GeneID" id="54298060"/>
<evidence type="ECO:0000256" key="1">
    <source>
        <dbReference type="SAM" id="MobiDB-lite"/>
    </source>
</evidence>
<name>A0A6A6BAG4_9PEZI</name>
<accession>A0A6A6BAG4</accession>
<gene>
    <name evidence="2" type="ORF">K452DRAFT_287952</name>
</gene>
<evidence type="ECO:0000313" key="3">
    <source>
        <dbReference type="Proteomes" id="UP000799438"/>
    </source>
</evidence>
<feature type="compositionally biased region" description="Basic and acidic residues" evidence="1">
    <location>
        <begin position="16"/>
        <end position="28"/>
    </location>
</feature>
<reference evidence="2" key="1">
    <citation type="journal article" date="2020" name="Stud. Mycol.">
        <title>101 Dothideomycetes genomes: a test case for predicting lifestyles and emergence of pathogens.</title>
        <authorList>
            <person name="Haridas S."/>
            <person name="Albert R."/>
            <person name="Binder M."/>
            <person name="Bloem J."/>
            <person name="Labutti K."/>
            <person name="Salamov A."/>
            <person name="Andreopoulos B."/>
            <person name="Baker S."/>
            <person name="Barry K."/>
            <person name="Bills G."/>
            <person name="Bluhm B."/>
            <person name="Cannon C."/>
            <person name="Castanera R."/>
            <person name="Culley D."/>
            <person name="Daum C."/>
            <person name="Ezra D."/>
            <person name="Gonzalez J."/>
            <person name="Henrissat B."/>
            <person name="Kuo A."/>
            <person name="Liang C."/>
            <person name="Lipzen A."/>
            <person name="Lutzoni F."/>
            <person name="Magnuson J."/>
            <person name="Mondo S."/>
            <person name="Nolan M."/>
            <person name="Ohm R."/>
            <person name="Pangilinan J."/>
            <person name="Park H.-J."/>
            <person name="Ramirez L."/>
            <person name="Alfaro M."/>
            <person name="Sun H."/>
            <person name="Tritt A."/>
            <person name="Yoshinaga Y."/>
            <person name="Zwiers L.-H."/>
            <person name="Turgeon B."/>
            <person name="Goodwin S."/>
            <person name="Spatafora J."/>
            <person name="Crous P."/>
            <person name="Grigoriev I."/>
        </authorList>
    </citation>
    <scope>NUCLEOTIDE SEQUENCE</scope>
    <source>
        <strain evidence="2">CBS 121167</strain>
    </source>
</reference>
<dbReference type="AlphaFoldDB" id="A0A6A6BAG4"/>
<dbReference type="EMBL" id="ML995487">
    <property type="protein sequence ID" value="KAF2141242.1"/>
    <property type="molecule type" value="Genomic_DNA"/>
</dbReference>
<protein>
    <submittedName>
        <fullName evidence="2">Uncharacterized protein</fullName>
    </submittedName>
</protein>
<feature type="compositionally biased region" description="Low complexity" evidence="1">
    <location>
        <begin position="71"/>
        <end position="88"/>
    </location>
</feature>
<feature type="compositionally biased region" description="Polar residues" evidence="1">
    <location>
        <begin position="1"/>
        <end position="10"/>
    </location>
</feature>
<dbReference type="Proteomes" id="UP000799438">
    <property type="component" value="Unassembled WGS sequence"/>
</dbReference>
<feature type="region of interest" description="Disordered" evidence="1">
    <location>
        <begin position="1"/>
        <end position="88"/>
    </location>
</feature>
<sequence>MPLNSLTHSHSVGHHNSLELERRDDGINHKTTATHQAYTHPNPKPKNPQKTTTKAKISSHHITYARPPRPQTAQKQPTTPPLQLLPSI</sequence>
<organism evidence="2 3">
    <name type="scientific">Aplosporella prunicola CBS 121167</name>
    <dbReference type="NCBI Taxonomy" id="1176127"/>
    <lineage>
        <taxon>Eukaryota</taxon>
        <taxon>Fungi</taxon>
        <taxon>Dikarya</taxon>
        <taxon>Ascomycota</taxon>
        <taxon>Pezizomycotina</taxon>
        <taxon>Dothideomycetes</taxon>
        <taxon>Dothideomycetes incertae sedis</taxon>
        <taxon>Botryosphaeriales</taxon>
        <taxon>Aplosporellaceae</taxon>
        <taxon>Aplosporella</taxon>
    </lineage>
</organism>
<proteinExistence type="predicted"/>
<keyword evidence="3" id="KW-1185">Reference proteome</keyword>
<dbReference type="RefSeq" id="XP_033396955.1">
    <property type="nucleotide sequence ID" value="XM_033540564.1"/>
</dbReference>
<evidence type="ECO:0000313" key="2">
    <source>
        <dbReference type="EMBL" id="KAF2141242.1"/>
    </source>
</evidence>